<accession>A0A655EL93</accession>
<evidence type="ECO:0000313" key="1">
    <source>
        <dbReference type="EMBL" id="CNV24320.1"/>
    </source>
</evidence>
<sequence length="56" mass="6548">MEATINGNFDRTLKVELLIRSCMVKLYAQIATTTVENVFHLGKMKMERRLLLYVDE</sequence>
<dbReference type="Proteomes" id="UP000039541">
    <property type="component" value="Unassembled WGS sequence"/>
</dbReference>
<gene>
    <name evidence="1" type="ORF">ERS008202_04722</name>
</gene>
<protein>
    <submittedName>
        <fullName evidence="1">Uncharacterized protein</fullName>
    </submittedName>
</protein>
<reference evidence="1 2" key="1">
    <citation type="submission" date="2015-03" db="EMBL/GenBank/DDBJ databases">
        <authorList>
            <consortium name="Pathogen Informatics"/>
        </authorList>
    </citation>
    <scope>NUCLEOTIDE SEQUENCE [LARGE SCALE GENOMIC DNA]</scope>
    <source>
        <strain evidence="1 2">3476</strain>
    </source>
</reference>
<dbReference type="EMBL" id="CQPC01000111">
    <property type="protein sequence ID" value="CNV24320.1"/>
    <property type="molecule type" value="Genomic_DNA"/>
</dbReference>
<evidence type="ECO:0000313" key="2">
    <source>
        <dbReference type="Proteomes" id="UP000039541"/>
    </source>
</evidence>
<dbReference type="AlphaFoldDB" id="A0A655EL93"/>
<name>A0A655EL93_SALET</name>
<proteinExistence type="predicted"/>
<organism evidence="1 2">
    <name type="scientific">Salmonella enterica subsp. enterica serovar Bovismorbificans</name>
    <dbReference type="NCBI Taxonomy" id="58097"/>
    <lineage>
        <taxon>Bacteria</taxon>
        <taxon>Pseudomonadati</taxon>
        <taxon>Pseudomonadota</taxon>
        <taxon>Gammaproteobacteria</taxon>
        <taxon>Enterobacterales</taxon>
        <taxon>Enterobacteriaceae</taxon>
        <taxon>Salmonella</taxon>
    </lineage>
</organism>